<keyword evidence="3" id="KW-0560">Oxidoreductase</keyword>
<keyword evidence="2" id="KW-0521">NADP</keyword>
<protein>
    <recommendedName>
        <fullName evidence="4">Bacterial bifunctional deaminase-reductase C-terminal domain-containing protein</fullName>
    </recommendedName>
</protein>
<dbReference type="Pfam" id="PF01872">
    <property type="entry name" value="RibD_C"/>
    <property type="match status" value="1"/>
</dbReference>
<dbReference type="GO" id="GO:0009231">
    <property type="term" value="P:riboflavin biosynthetic process"/>
    <property type="evidence" value="ECO:0007669"/>
    <property type="project" value="InterPro"/>
</dbReference>
<dbReference type="EMBL" id="WOCA01000007">
    <property type="protein sequence ID" value="MUK88824.1"/>
    <property type="molecule type" value="Genomic_DNA"/>
</dbReference>
<accession>A0A6N8FKH9</accession>
<sequence length="235" mass="26280">MIIVSYKRGDFLKRPEVILNIFSSVDGKITTAPNRNVAEWTVAGIDGNAHDQVYRLYDELNCDGLISGSETLMVYGEHWVELEAPIYEPQKSKGYIVFDGRGRVNWYQTDGLLVVTREDVSQEYINQLKEKGIQYIQAGKGEHINLSLALEKIYELGFRKLGLSGGGAINGAFLRHGLIDEISLVLSPIAVGGRTTPSIFDCDELKELENITKLELQTMNKIGNGSVWLHYKVSK</sequence>
<dbReference type="AlphaFoldDB" id="A0A6N8FKH9"/>
<comment type="pathway">
    <text evidence="1">Cofactor biosynthesis; riboflavin biosynthesis.</text>
</comment>
<organism evidence="5 6">
    <name type="scientific">Ornithinibacillus caprae</name>
    <dbReference type="NCBI Taxonomy" id="2678566"/>
    <lineage>
        <taxon>Bacteria</taxon>
        <taxon>Bacillati</taxon>
        <taxon>Bacillota</taxon>
        <taxon>Bacilli</taxon>
        <taxon>Bacillales</taxon>
        <taxon>Bacillaceae</taxon>
        <taxon>Ornithinibacillus</taxon>
    </lineage>
</organism>
<evidence type="ECO:0000256" key="1">
    <source>
        <dbReference type="ARBA" id="ARBA00005104"/>
    </source>
</evidence>
<evidence type="ECO:0000313" key="6">
    <source>
        <dbReference type="Proteomes" id="UP000469125"/>
    </source>
</evidence>
<keyword evidence="6" id="KW-1185">Reference proteome</keyword>
<evidence type="ECO:0000256" key="3">
    <source>
        <dbReference type="ARBA" id="ARBA00023002"/>
    </source>
</evidence>
<dbReference type="InterPro" id="IPR024072">
    <property type="entry name" value="DHFR-like_dom_sf"/>
</dbReference>
<evidence type="ECO:0000259" key="4">
    <source>
        <dbReference type="Pfam" id="PF01872"/>
    </source>
</evidence>
<dbReference type="PANTHER" id="PTHR38011:SF7">
    <property type="entry name" value="2,5-DIAMINO-6-RIBOSYLAMINO-4(3H)-PYRIMIDINONE 5'-PHOSPHATE REDUCTASE"/>
    <property type="match status" value="1"/>
</dbReference>
<feature type="domain" description="Bacterial bifunctional deaminase-reductase C-terminal" evidence="4">
    <location>
        <begin position="15"/>
        <end position="226"/>
    </location>
</feature>
<dbReference type="Proteomes" id="UP000469125">
    <property type="component" value="Unassembled WGS sequence"/>
</dbReference>
<evidence type="ECO:0000313" key="5">
    <source>
        <dbReference type="EMBL" id="MUK88824.1"/>
    </source>
</evidence>
<dbReference type="GO" id="GO:0008703">
    <property type="term" value="F:5-amino-6-(5-phosphoribosylamino)uracil reductase activity"/>
    <property type="evidence" value="ECO:0007669"/>
    <property type="project" value="InterPro"/>
</dbReference>
<evidence type="ECO:0000256" key="2">
    <source>
        <dbReference type="ARBA" id="ARBA00022857"/>
    </source>
</evidence>
<comment type="caution">
    <text evidence="5">The sequence shown here is derived from an EMBL/GenBank/DDBJ whole genome shotgun (WGS) entry which is preliminary data.</text>
</comment>
<dbReference type="Gene3D" id="3.40.430.10">
    <property type="entry name" value="Dihydrofolate Reductase, subunit A"/>
    <property type="match status" value="1"/>
</dbReference>
<dbReference type="PANTHER" id="PTHR38011">
    <property type="entry name" value="DIHYDROFOLATE REDUCTASE FAMILY PROTEIN (AFU_ORTHOLOGUE AFUA_8G06820)"/>
    <property type="match status" value="1"/>
</dbReference>
<dbReference type="SUPFAM" id="SSF53597">
    <property type="entry name" value="Dihydrofolate reductase-like"/>
    <property type="match status" value="1"/>
</dbReference>
<dbReference type="InterPro" id="IPR050765">
    <property type="entry name" value="Riboflavin_Biosynth_HTPR"/>
</dbReference>
<dbReference type="InterPro" id="IPR002734">
    <property type="entry name" value="RibDG_C"/>
</dbReference>
<reference evidence="5 6" key="1">
    <citation type="submission" date="2019-11" db="EMBL/GenBank/DDBJ databases">
        <authorList>
            <person name="Li X."/>
        </authorList>
    </citation>
    <scope>NUCLEOTIDE SEQUENCE [LARGE SCALE GENOMIC DNA]</scope>
    <source>
        <strain evidence="5 6">L9</strain>
    </source>
</reference>
<proteinExistence type="predicted"/>
<gene>
    <name evidence="5" type="ORF">GMD78_10510</name>
</gene>
<name>A0A6N8FKH9_9BACI</name>